<organism evidence="2 3">
    <name type="scientific">Paralabilibaculum antarcticum</name>
    <dbReference type="NCBI Taxonomy" id="2912572"/>
    <lineage>
        <taxon>Bacteria</taxon>
        <taxon>Pseudomonadati</taxon>
        <taxon>Bacteroidota</taxon>
        <taxon>Bacteroidia</taxon>
        <taxon>Marinilabiliales</taxon>
        <taxon>Marinifilaceae</taxon>
        <taxon>Paralabilibaculum</taxon>
    </lineage>
</organism>
<evidence type="ECO:0000313" key="3">
    <source>
        <dbReference type="Proteomes" id="UP001528920"/>
    </source>
</evidence>
<evidence type="ECO:0000256" key="1">
    <source>
        <dbReference type="SAM" id="Phobius"/>
    </source>
</evidence>
<feature type="transmembrane region" description="Helical" evidence="1">
    <location>
        <begin position="70"/>
        <end position="89"/>
    </location>
</feature>
<protein>
    <recommendedName>
        <fullName evidence="4">Fluoride ion transporter CrcB</fullName>
    </recommendedName>
</protein>
<proteinExistence type="predicted"/>
<keyword evidence="1" id="KW-1133">Transmembrane helix</keyword>
<dbReference type="Proteomes" id="UP001528920">
    <property type="component" value="Unassembled WGS sequence"/>
</dbReference>
<gene>
    <name evidence="2" type="ORF">L3049_16775</name>
</gene>
<name>A0ABT5VW51_9BACT</name>
<dbReference type="RefSeq" id="WP_275110977.1">
    <property type="nucleotide sequence ID" value="NZ_JAKJSC010000005.1"/>
</dbReference>
<accession>A0ABT5VW51</accession>
<keyword evidence="1" id="KW-0812">Transmembrane</keyword>
<evidence type="ECO:0000313" key="2">
    <source>
        <dbReference type="EMBL" id="MDE5419648.1"/>
    </source>
</evidence>
<comment type="caution">
    <text evidence="2">The sequence shown here is derived from an EMBL/GenBank/DDBJ whole genome shotgun (WGS) entry which is preliminary data.</text>
</comment>
<keyword evidence="3" id="KW-1185">Reference proteome</keyword>
<reference evidence="2 3" key="1">
    <citation type="submission" date="2022-01" db="EMBL/GenBank/DDBJ databases">
        <title>Labilibaculum sp. nov, a marine bacterium isolated from Antarctica.</title>
        <authorList>
            <person name="Dai W."/>
        </authorList>
    </citation>
    <scope>NUCLEOTIDE SEQUENCE [LARGE SCALE GENOMIC DNA]</scope>
    <source>
        <strain evidence="2 3">DW002</strain>
    </source>
</reference>
<evidence type="ECO:0008006" key="4">
    <source>
        <dbReference type="Google" id="ProtNLM"/>
    </source>
</evidence>
<sequence>MTDTLISLLSILIGIIGANSTGLFFKKYSFGLIGNTIAGVFGSVFFIKSIGRLGFSPQAIMETGSMNTNLFVINSLVSFSGGLLAVILLSKLATKFNRSDRIN</sequence>
<dbReference type="EMBL" id="JAKJSC010000005">
    <property type="protein sequence ID" value="MDE5419648.1"/>
    <property type="molecule type" value="Genomic_DNA"/>
</dbReference>
<keyword evidence="1" id="KW-0472">Membrane</keyword>
<feature type="transmembrane region" description="Helical" evidence="1">
    <location>
        <begin position="32"/>
        <end position="50"/>
    </location>
</feature>
<feature type="transmembrane region" description="Helical" evidence="1">
    <location>
        <begin position="6"/>
        <end position="25"/>
    </location>
</feature>